<reference evidence="1" key="2">
    <citation type="journal article" date="2015" name="Data Brief">
        <title>Shoot transcriptome of the giant reed, Arundo donax.</title>
        <authorList>
            <person name="Barrero R.A."/>
            <person name="Guerrero F.D."/>
            <person name="Moolhuijzen P."/>
            <person name="Goolsby J.A."/>
            <person name="Tidwell J."/>
            <person name="Bellgard S.E."/>
            <person name="Bellgard M.I."/>
        </authorList>
    </citation>
    <scope>NUCLEOTIDE SEQUENCE</scope>
    <source>
        <tissue evidence="1">Shoot tissue taken approximately 20 cm above the soil surface</tissue>
    </source>
</reference>
<evidence type="ECO:0000313" key="1">
    <source>
        <dbReference type="EMBL" id="JAD62609.1"/>
    </source>
</evidence>
<sequence>MYDEYPSFDFSTYYIHINIKASELQKSLGI</sequence>
<protein>
    <submittedName>
        <fullName evidence="1">Uncharacterized protein</fullName>
    </submittedName>
</protein>
<name>A0A0A9BFA5_ARUDO</name>
<dbReference type="AlphaFoldDB" id="A0A0A9BFA5"/>
<reference evidence="1" key="1">
    <citation type="submission" date="2014-09" db="EMBL/GenBank/DDBJ databases">
        <authorList>
            <person name="Magalhaes I.L.F."/>
            <person name="Oliveira U."/>
            <person name="Santos F.R."/>
            <person name="Vidigal T.H.D.A."/>
            <person name="Brescovit A.D."/>
            <person name="Santos A.J."/>
        </authorList>
    </citation>
    <scope>NUCLEOTIDE SEQUENCE</scope>
    <source>
        <tissue evidence="1">Shoot tissue taken approximately 20 cm above the soil surface</tissue>
    </source>
</reference>
<accession>A0A0A9BFA5</accession>
<proteinExistence type="predicted"/>
<dbReference type="EMBL" id="GBRH01235286">
    <property type="protein sequence ID" value="JAD62609.1"/>
    <property type="molecule type" value="Transcribed_RNA"/>
</dbReference>
<organism evidence="1">
    <name type="scientific">Arundo donax</name>
    <name type="common">Giant reed</name>
    <name type="synonym">Donax arundinaceus</name>
    <dbReference type="NCBI Taxonomy" id="35708"/>
    <lineage>
        <taxon>Eukaryota</taxon>
        <taxon>Viridiplantae</taxon>
        <taxon>Streptophyta</taxon>
        <taxon>Embryophyta</taxon>
        <taxon>Tracheophyta</taxon>
        <taxon>Spermatophyta</taxon>
        <taxon>Magnoliopsida</taxon>
        <taxon>Liliopsida</taxon>
        <taxon>Poales</taxon>
        <taxon>Poaceae</taxon>
        <taxon>PACMAD clade</taxon>
        <taxon>Arundinoideae</taxon>
        <taxon>Arundineae</taxon>
        <taxon>Arundo</taxon>
    </lineage>
</organism>